<feature type="non-terminal residue" evidence="1">
    <location>
        <position position="1"/>
    </location>
</feature>
<dbReference type="Proteomes" id="UP000789366">
    <property type="component" value="Unassembled WGS sequence"/>
</dbReference>
<evidence type="ECO:0000313" key="2">
    <source>
        <dbReference type="Proteomes" id="UP000789366"/>
    </source>
</evidence>
<organism evidence="1 2">
    <name type="scientific">Cetraspora pellucida</name>
    <dbReference type="NCBI Taxonomy" id="1433469"/>
    <lineage>
        <taxon>Eukaryota</taxon>
        <taxon>Fungi</taxon>
        <taxon>Fungi incertae sedis</taxon>
        <taxon>Mucoromycota</taxon>
        <taxon>Glomeromycotina</taxon>
        <taxon>Glomeromycetes</taxon>
        <taxon>Diversisporales</taxon>
        <taxon>Gigasporaceae</taxon>
        <taxon>Cetraspora</taxon>
    </lineage>
</organism>
<proteinExistence type="predicted"/>
<sequence>TVKSEHPDALVEDGNKFVKALIKHLQGIRFFTLIGPFLRHYIPIIRDVANSYLKNRDYIFDKLDLIIKKRREEIEEIPVGTEMRSDMLTSLIIANTKKDTAKIKTVGGETFEPMTDQDIRSNLVDAFIAGTDSLKYCEAIIKEANRMIPVVNFVTRYMTEECEVAGYKWAAGTTFHINITGVHGHREVWPNPEVFDPGRFYDVDQDNETLENKYSLIIFGGGPRICPGRKLAMNELLLSMVTIYRYYNVELVNMDEPLKIVTAGANNVQELK</sequence>
<reference evidence="1" key="1">
    <citation type="submission" date="2021-06" db="EMBL/GenBank/DDBJ databases">
        <authorList>
            <person name="Kallberg Y."/>
            <person name="Tangrot J."/>
            <person name="Rosling A."/>
        </authorList>
    </citation>
    <scope>NUCLEOTIDE SEQUENCE</scope>
    <source>
        <strain evidence="1">28 12/20/2015</strain>
    </source>
</reference>
<dbReference type="EMBL" id="CAJVPW010048871">
    <property type="protein sequence ID" value="CAG8761980.1"/>
    <property type="molecule type" value="Genomic_DNA"/>
</dbReference>
<accession>A0ACA9QU32</accession>
<evidence type="ECO:0000313" key="1">
    <source>
        <dbReference type="EMBL" id="CAG8761980.1"/>
    </source>
</evidence>
<gene>
    <name evidence="1" type="ORF">SPELUC_LOCUS15194</name>
</gene>
<feature type="non-terminal residue" evidence="1">
    <location>
        <position position="272"/>
    </location>
</feature>
<protein>
    <submittedName>
        <fullName evidence="1">8714_t:CDS:1</fullName>
    </submittedName>
</protein>
<keyword evidence="2" id="KW-1185">Reference proteome</keyword>
<comment type="caution">
    <text evidence="1">The sequence shown here is derived from an EMBL/GenBank/DDBJ whole genome shotgun (WGS) entry which is preliminary data.</text>
</comment>
<name>A0ACA9QU32_9GLOM</name>